<proteinExistence type="predicted"/>
<evidence type="ECO:0000313" key="2">
    <source>
        <dbReference type="EMBL" id="KRX03443.1"/>
    </source>
</evidence>
<dbReference type="Proteomes" id="UP000054937">
    <property type="component" value="Unassembled WGS sequence"/>
</dbReference>
<evidence type="ECO:0000256" key="1">
    <source>
        <dbReference type="SAM" id="MobiDB-lite"/>
    </source>
</evidence>
<feature type="compositionally biased region" description="Polar residues" evidence="1">
    <location>
        <begin position="615"/>
        <end position="633"/>
    </location>
</feature>
<feature type="compositionally biased region" description="Polar residues" evidence="1">
    <location>
        <begin position="643"/>
        <end position="667"/>
    </location>
</feature>
<sequence>MEQKDEMIQKRQKRNIQTLEQKIVEGANQYAQEYYEKNQMPSTEEFNQKLGKINQTILKHSWYKNKPVNAAQNPKIHLNHFRDEENKYLLQSMPKSSVQIVAIWNQHERDQGQLDTIIQDQEEVDEDKELEQVIQQDIENEKKKIEEQEQRKKYIYDLIIEIKEILIQKKEQIIKRNKFSQVFDMKSICRDSSQKSLCTTYQKSNQPHLNFPQISKTNQQSRKTSILKQAGMRIISQQIQKQKQQSFLDAQLGNFKTVRSFTQISQQEKTNQKSQILNQNKNSISKGEFIEKQDGQYLNIDSIIKQRQNSDNKSFLIAKRQENNNLITSRNKSNSENKILITEVDPNQDNISNSDLKKSQYKQVQQSSLRNTNYNDFPDINIQSLYRNYNYANQVIDENNQLSDITPISDQNSNFYASEQNQDKDIHDPEIDQYALEIINTSLKKLDKLQKKYAKSENTATLIQKQLKNIEQYEQSMRQLYEKIIKEENERGKVKEKEKKREKLRDKPQQISSLEKNSPQSNYINSRNLTKIDFYNQNNQNEQQYQKHANDTPKCQKNQQQQNDIQQYLQSMKDLSRKKYDDRNKELQAVNNKEPNLQDMLKKYSFLKDNKSNISMPKIVNSSKKQGYNNSQKKQSDFDQNNKSRSQPKTSGNHQISRQKSLNESLNKTKVQITEKNDKTLANNQTSLSQQVLSKLSQTQQSYAFNQDLFLPERLQKYLSLELFLQDEKKKMKKKKNPNDVQNPPTERQKEHLREKRSKSEYFNKIGSNLNEIMYICEQVTNQSKHEIQNINEMKQLVEKRTDKSLKFFKTDQDQDDEKAKQQIQQNEKIHEFLKSQIMNGYFKNYLNKPKAQENLKKNDLLGTKEFAQYNGISNYIQNPVIYHKMLYGTQRESIKKQQKDNRGYLIKQEKQLRKFVNFQDFADFK</sequence>
<feature type="region of interest" description="Disordered" evidence="1">
    <location>
        <begin position="730"/>
        <end position="758"/>
    </location>
</feature>
<dbReference type="EMBL" id="LDAU01000131">
    <property type="protein sequence ID" value="KRX03443.1"/>
    <property type="molecule type" value="Genomic_DNA"/>
</dbReference>
<reference evidence="2 3" key="1">
    <citation type="journal article" date="2015" name="Sci. Rep.">
        <title>Genome of the facultative scuticociliatosis pathogen Pseudocohnilembus persalinus provides insight into its virulence through horizontal gene transfer.</title>
        <authorList>
            <person name="Xiong J."/>
            <person name="Wang G."/>
            <person name="Cheng J."/>
            <person name="Tian M."/>
            <person name="Pan X."/>
            <person name="Warren A."/>
            <person name="Jiang C."/>
            <person name="Yuan D."/>
            <person name="Miao W."/>
        </authorList>
    </citation>
    <scope>NUCLEOTIDE SEQUENCE [LARGE SCALE GENOMIC DNA]</scope>
    <source>
        <strain evidence="2">36N120E</strain>
    </source>
</reference>
<protein>
    <submittedName>
        <fullName evidence="2">Uncharacterized protein</fullName>
    </submittedName>
</protein>
<comment type="caution">
    <text evidence="2">The sequence shown here is derived from an EMBL/GenBank/DDBJ whole genome shotgun (WGS) entry which is preliminary data.</text>
</comment>
<feature type="region of interest" description="Disordered" evidence="1">
    <location>
        <begin position="615"/>
        <end position="667"/>
    </location>
</feature>
<feature type="region of interest" description="Disordered" evidence="1">
    <location>
        <begin position="544"/>
        <end position="563"/>
    </location>
</feature>
<evidence type="ECO:0000313" key="3">
    <source>
        <dbReference type="Proteomes" id="UP000054937"/>
    </source>
</evidence>
<gene>
    <name evidence="2" type="ORF">PPERSA_02822</name>
</gene>
<feature type="compositionally biased region" description="Basic and acidic residues" evidence="1">
    <location>
        <begin position="491"/>
        <end position="508"/>
    </location>
</feature>
<organism evidence="2 3">
    <name type="scientific">Pseudocohnilembus persalinus</name>
    <name type="common">Ciliate</name>
    <dbReference type="NCBI Taxonomy" id="266149"/>
    <lineage>
        <taxon>Eukaryota</taxon>
        <taxon>Sar</taxon>
        <taxon>Alveolata</taxon>
        <taxon>Ciliophora</taxon>
        <taxon>Intramacronucleata</taxon>
        <taxon>Oligohymenophorea</taxon>
        <taxon>Scuticociliatia</taxon>
        <taxon>Philasterida</taxon>
        <taxon>Pseudocohnilembidae</taxon>
        <taxon>Pseudocohnilembus</taxon>
    </lineage>
</organism>
<dbReference type="AlphaFoldDB" id="A0A0V0QM79"/>
<name>A0A0V0QM79_PSEPJ</name>
<keyword evidence="3" id="KW-1185">Reference proteome</keyword>
<accession>A0A0V0QM79</accession>
<dbReference type="InParanoid" id="A0A0V0QM79"/>
<feature type="compositionally biased region" description="Polar residues" evidence="1">
    <location>
        <begin position="509"/>
        <end position="525"/>
    </location>
</feature>
<feature type="region of interest" description="Disordered" evidence="1">
    <location>
        <begin position="491"/>
        <end position="525"/>
    </location>
</feature>
<feature type="compositionally biased region" description="Basic and acidic residues" evidence="1">
    <location>
        <begin position="747"/>
        <end position="758"/>
    </location>
</feature>